<keyword evidence="3" id="KW-1185">Reference proteome</keyword>
<protein>
    <recommendedName>
        <fullName evidence="4">Lipoprotein</fullName>
    </recommendedName>
</protein>
<comment type="caution">
    <text evidence="2">The sequence shown here is derived from an EMBL/GenBank/DDBJ whole genome shotgun (WGS) entry which is preliminary data.</text>
</comment>
<feature type="region of interest" description="Disordered" evidence="1">
    <location>
        <begin position="43"/>
        <end position="66"/>
    </location>
</feature>
<evidence type="ECO:0000313" key="2">
    <source>
        <dbReference type="EMBL" id="MEE6310256.1"/>
    </source>
</evidence>
<organism evidence="2 3">
    <name type="scientific">Plantactinospora veratri</name>
    <dbReference type="NCBI Taxonomy" id="1436122"/>
    <lineage>
        <taxon>Bacteria</taxon>
        <taxon>Bacillati</taxon>
        <taxon>Actinomycetota</taxon>
        <taxon>Actinomycetes</taxon>
        <taxon>Micromonosporales</taxon>
        <taxon>Micromonosporaceae</taxon>
        <taxon>Plantactinospora</taxon>
    </lineage>
</organism>
<evidence type="ECO:0000313" key="3">
    <source>
        <dbReference type="Proteomes" id="UP001339911"/>
    </source>
</evidence>
<evidence type="ECO:0000256" key="1">
    <source>
        <dbReference type="SAM" id="MobiDB-lite"/>
    </source>
</evidence>
<sequence>MTTVVIRPPRNAFRRTVVARRGLGPVGLVGLVVLGSGCAGGEPAGTAGTSPPAAPATTAAPTPTATATDGCPVDAATLFAALKANGELYGAVDSQISGLRDLACQRGYATATTIVPPELVDPAFVLFRYDRDGATWRALVAGTDAICTDLVPADVIPRLPGCIGS</sequence>
<gene>
    <name evidence="2" type="ORF">V1634_25805</name>
</gene>
<accession>A0ABU7SJW2</accession>
<dbReference type="Proteomes" id="UP001339911">
    <property type="component" value="Unassembled WGS sequence"/>
</dbReference>
<evidence type="ECO:0008006" key="4">
    <source>
        <dbReference type="Google" id="ProtNLM"/>
    </source>
</evidence>
<feature type="compositionally biased region" description="Low complexity" evidence="1">
    <location>
        <begin position="44"/>
        <end position="66"/>
    </location>
</feature>
<dbReference type="RefSeq" id="WP_331210480.1">
    <property type="nucleotide sequence ID" value="NZ_JAZGQL010000024.1"/>
</dbReference>
<dbReference type="EMBL" id="JAZGQL010000024">
    <property type="protein sequence ID" value="MEE6310256.1"/>
    <property type="molecule type" value="Genomic_DNA"/>
</dbReference>
<name>A0ABU7SJW2_9ACTN</name>
<proteinExistence type="predicted"/>
<reference evidence="2 3" key="1">
    <citation type="submission" date="2024-01" db="EMBL/GenBank/DDBJ databases">
        <title>Genome insights into Plantactinospora veratri sp. nov.</title>
        <authorList>
            <person name="Wang L."/>
        </authorList>
    </citation>
    <scope>NUCLEOTIDE SEQUENCE [LARGE SCALE GENOMIC DNA]</scope>
    <source>
        <strain evidence="2 3">NEAU-FHS4</strain>
    </source>
</reference>